<dbReference type="AlphaFoldDB" id="A0A1M6YR01"/>
<accession>A0A1M6YR01</accession>
<dbReference type="InterPro" id="IPR007936">
    <property type="entry name" value="VapE-like_dom"/>
</dbReference>
<dbReference type="EMBL" id="FRBD01000031">
    <property type="protein sequence ID" value="SHL20570.1"/>
    <property type="molecule type" value="Genomic_DNA"/>
</dbReference>
<dbReference type="Proteomes" id="UP000184130">
    <property type="component" value="Unassembled WGS sequence"/>
</dbReference>
<dbReference type="RefSeq" id="WP_081373295.1">
    <property type="nucleotide sequence ID" value="NZ_FRBD01000031.1"/>
</dbReference>
<dbReference type="PANTHER" id="PTHR34985">
    <property type="entry name" value="SLR0554 PROTEIN"/>
    <property type="match status" value="1"/>
</dbReference>
<name>A0A1M6YR01_XYLRU</name>
<evidence type="ECO:0000259" key="2">
    <source>
        <dbReference type="Pfam" id="PF08800"/>
    </source>
</evidence>
<proteinExistence type="predicted"/>
<evidence type="ECO:0000313" key="4">
    <source>
        <dbReference type="Proteomes" id="UP000184130"/>
    </source>
</evidence>
<dbReference type="Pfam" id="PF08800">
    <property type="entry name" value="BT4734-like_N"/>
    <property type="match status" value="1"/>
</dbReference>
<feature type="domain" description="Virulence-associated protein E-like" evidence="1">
    <location>
        <begin position="422"/>
        <end position="643"/>
    </location>
</feature>
<reference evidence="3 4" key="1">
    <citation type="submission" date="2016-11" db="EMBL/GenBank/DDBJ databases">
        <authorList>
            <person name="Jaros S."/>
            <person name="Januszkiewicz K."/>
            <person name="Wedrychowicz H."/>
        </authorList>
    </citation>
    <scope>NUCLEOTIDE SEQUENCE [LARGE SCALE GENOMIC DNA]</scope>
    <source>
        <strain evidence="3 4">KHT3</strain>
    </source>
</reference>
<organism evidence="3 4">
    <name type="scientific">Xylanibacter ruminicola</name>
    <name type="common">Prevotella ruminicola</name>
    <dbReference type="NCBI Taxonomy" id="839"/>
    <lineage>
        <taxon>Bacteria</taxon>
        <taxon>Pseudomonadati</taxon>
        <taxon>Bacteroidota</taxon>
        <taxon>Bacteroidia</taxon>
        <taxon>Bacteroidales</taxon>
        <taxon>Prevotellaceae</taxon>
        <taxon>Xylanibacter</taxon>
    </lineage>
</organism>
<evidence type="ECO:0000259" key="1">
    <source>
        <dbReference type="Pfam" id="PF05272"/>
    </source>
</evidence>
<gene>
    <name evidence="3" type="ORF">SAMN05216463_13113</name>
</gene>
<dbReference type="PANTHER" id="PTHR34985:SF1">
    <property type="entry name" value="SLR0554 PROTEIN"/>
    <property type="match status" value="1"/>
</dbReference>
<evidence type="ECO:0000313" key="3">
    <source>
        <dbReference type="EMBL" id="SHL20570.1"/>
    </source>
</evidence>
<dbReference type="Pfam" id="PF05272">
    <property type="entry name" value="VapE-like_dom"/>
    <property type="match status" value="1"/>
</dbReference>
<dbReference type="OrthoDB" id="9801888at2"/>
<dbReference type="InterPro" id="IPR014907">
    <property type="entry name" value="BT4734-like_N"/>
</dbReference>
<protein>
    <submittedName>
        <fullName evidence="3">Virulence-associated protein E</fullName>
    </submittedName>
</protein>
<feature type="domain" description="BT4734-like N-terminal" evidence="2">
    <location>
        <begin position="60"/>
        <end position="187"/>
    </location>
</feature>
<sequence>MNIQELKVSLFANHHAYTSSLVSLTQIVNMIRFDRIIAANTESYRKTMVVMGKKHANTHIKQKLVPAFSVAVTFHGLGHSESQAEQFTGLAHCDIDHFDSEAKLEAAFERLSKDPHVLLMYRTISGLGLRVLYWYKRENNKRIDDTSWRGAYYVGNEHLAAIAQHEYDDQTSDYTRLSGMAGDQNVYVNPKAEPFIVTDDMIVVQNCEHQEHGRPRKVYGAKSFETTADEAWQRVQQMLNEKNVRYEPGHHHDYIMHAAYLFKRFGVPLDDVIKFADIEWPDHPKDERNRAIRHQYKDDTLLGTWRLNASEKSRDNSLLTLPEIRKWLSERVSCCYNTVTCQVFWCSKADVPEANTDGEETLLPLTADVWKPLDTIEINTRYNQITFDTGRRIKDGDMERVYYSDFARPVHPIRQYMQLLPDWDGRDRVLELALHIHVVAAAVGMTDSETHEAMLWAMHKWLLAMIASWLYDNIENQAIFTLIGPQGIYKTTFFRFLLPPPLQSYFKENKKNSVGQKDDLIAMVENCLISLDEVDAFEGAELSRLKGVVTSEKIKLRRPYAKAPEEHTRMASLCATTNIEHILTDLSGNRRWLCFKVSSIDDPHQWDLDYEQLYAQLLKEFRDGFPYYFTPEDEARINKLNEPFMLISPEEQLISIRLRKPRGREPYKLMSSEMINQLLNYGRHTHLFSNRKIGDVMSRLGYTREHKKSGYYYRVVEIPFDQQQIFIAEDNGGHSFELEDPQEPDSQ</sequence>